<dbReference type="EMBL" id="LN681231">
    <property type="protein sequence ID" value="CEK27071.1"/>
    <property type="molecule type" value="Genomic_DNA"/>
</dbReference>
<proteinExistence type="predicted"/>
<protein>
    <submittedName>
        <fullName evidence="1">Uncharacterized protein</fullName>
    </submittedName>
</protein>
<name>A0A0A8VHI6_YERRU</name>
<accession>A0A0A8VHI6</accession>
<organism evidence="1">
    <name type="scientific">Yersinia ruckeri</name>
    <dbReference type="NCBI Taxonomy" id="29486"/>
    <lineage>
        <taxon>Bacteria</taxon>
        <taxon>Pseudomonadati</taxon>
        <taxon>Pseudomonadota</taxon>
        <taxon>Gammaproteobacteria</taxon>
        <taxon>Enterobacterales</taxon>
        <taxon>Yersiniaceae</taxon>
        <taxon>Yersinia</taxon>
    </lineage>
</organism>
<reference evidence="1" key="1">
    <citation type="journal article" date="2015" name="Genome Announc.">
        <title>Complete Genome Sequence of Yersinia ruckeri Strain CSF007-82, Etiologic Agent of Red Mouth Disease in Salmonid Fish.</title>
        <authorList>
            <person name="Nelson M.C."/>
            <person name="LaPatra S.E."/>
            <person name="Welch T.J."/>
            <person name="Graf J."/>
        </authorList>
    </citation>
    <scope>NUCLEOTIDE SEQUENCE</scope>
    <source>
        <strain evidence="1">CSF007-82</strain>
    </source>
</reference>
<dbReference type="AlphaFoldDB" id="A0A0A8VHI6"/>
<evidence type="ECO:0000313" key="1">
    <source>
        <dbReference type="EMBL" id="CEK27071.1"/>
    </source>
</evidence>
<sequence>MDLLAAAADITRYERNNIELKDIGVGKILRVNYLYLLGIDC</sequence>
<gene>
    <name evidence="1" type="ORF">CSF007_6570</name>
</gene>